<keyword evidence="2" id="KW-1185">Reference proteome</keyword>
<evidence type="ECO:0000313" key="2">
    <source>
        <dbReference type="Proteomes" id="UP001166784"/>
    </source>
</evidence>
<proteinExistence type="predicted"/>
<reference evidence="1" key="1">
    <citation type="submission" date="2022-03" db="EMBL/GenBank/DDBJ databases">
        <authorList>
            <person name="Santos J.D.N."/>
            <person name="Kallscheuer N."/>
            <person name="Jogler C."/>
            <person name="Lage O.M."/>
        </authorList>
    </citation>
    <scope>NUCLEOTIDE SEQUENCE</scope>
    <source>
        <strain evidence="1">M600PL45_2</strain>
    </source>
</reference>
<dbReference type="Proteomes" id="UP001166784">
    <property type="component" value="Unassembled WGS sequence"/>
</dbReference>
<reference evidence="1" key="2">
    <citation type="journal article" date="2023" name="Int. J. Syst. Evol. Microbiol.">
        <title>Streptomyces marispadix sp. nov., isolated from marine beach sediment of the Northern Coast of Portugal.</title>
        <authorList>
            <person name="dos Santos J.D.N."/>
            <person name="Vitorino I.R."/>
            <person name="Kallscheuer N."/>
            <person name="Srivastava A."/>
            <person name="Krautwurst S."/>
            <person name="Marz M."/>
            <person name="Jogler C."/>
            <person name="Lobo Da Cunha A."/>
            <person name="Catita J."/>
            <person name="Goncalves H."/>
            <person name="Gonzalez I."/>
            <person name="Reyes F."/>
            <person name="Lage O.M."/>
        </authorList>
    </citation>
    <scope>NUCLEOTIDE SEQUENCE</scope>
    <source>
        <strain evidence="1">M600PL45_2</strain>
    </source>
</reference>
<gene>
    <name evidence="1" type="ORF">MMA15_26355</name>
</gene>
<name>A0ABS9T5I5_9ACTN</name>
<evidence type="ECO:0000313" key="1">
    <source>
        <dbReference type="EMBL" id="MCH6163794.1"/>
    </source>
</evidence>
<sequence>MSERDSGLRLNGQRLWSLLLDRVLLYTRAKVLRGGPPPQPAERHGGLMLGGQNALTEAEARTWARSGETVLIDPARYETHFATEEEPFHLPPELPEQLELLPQDRTLAGYLQRQRASSGLWLALTPTGYFAPGARRAVRAAVRQVKYETDEESTVLSLPLDRRWLTDETAVDFLIRELGSLVSLKAFVLGADRNPLERVGTARALRLLLSEVPGAALIRTDLAGLDAVAHGAVFAAIGTRSSLRHARPPRNGGFPPPGRPAYVLHPRLMRFMRNSTLIEKYGARAAPTCGCTYCEGRPLTRFQDTEKGAAEAELHNIAVRTPWDARILEPASETQRQAVWRQMCVEALADYSDLNRELGYEAFTPDPALETWAGVR</sequence>
<organism evidence="1 2">
    <name type="scientific">Streptomyces marispadix</name>
    <dbReference type="NCBI Taxonomy" id="2922868"/>
    <lineage>
        <taxon>Bacteria</taxon>
        <taxon>Bacillati</taxon>
        <taxon>Actinomycetota</taxon>
        <taxon>Actinomycetes</taxon>
        <taxon>Kitasatosporales</taxon>
        <taxon>Streptomycetaceae</taxon>
        <taxon>Streptomyces</taxon>
    </lineage>
</organism>
<accession>A0ABS9T5I5</accession>
<dbReference type="EMBL" id="JAKWJU010000002">
    <property type="protein sequence ID" value="MCH6163794.1"/>
    <property type="molecule type" value="Genomic_DNA"/>
</dbReference>
<dbReference type="RefSeq" id="WP_241062660.1">
    <property type="nucleotide sequence ID" value="NZ_JAKWJU010000002.1"/>
</dbReference>
<protein>
    <submittedName>
        <fullName evidence="1">Uncharacterized protein</fullName>
    </submittedName>
</protein>
<comment type="caution">
    <text evidence="1">The sequence shown here is derived from an EMBL/GenBank/DDBJ whole genome shotgun (WGS) entry which is preliminary data.</text>
</comment>